<comment type="caution">
    <text evidence="8">The sequence shown here is derived from an EMBL/GenBank/DDBJ whole genome shotgun (WGS) entry which is preliminary data.</text>
</comment>
<dbReference type="Gene3D" id="1.10.3210.10">
    <property type="entry name" value="Hypothetical protein af1432"/>
    <property type="match status" value="1"/>
</dbReference>
<dbReference type="PANTHER" id="PTHR35795">
    <property type="entry name" value="SLR1885 PROTEIN"/>
    <property type="match status" value="1"/>
</dbReference>
<dbReference type="InterPro" id="IPR003607">
    <property type="entry name" value="HD/PDEase_dom"/>
</dbReference>
<evidence type="ECO:0000256" key="4">
    <source>
        <dbReference type="ARBA" id="ARBA00022801"/>
    </source>
</evidence>
<dbReference type="EC" id="3.6.1.41" evidence="1"/>
<gene>
    <name evidence="8" type="ORF">SDC9_127418</name>
</gene>
<dbReference type="GO" id="GO:0008803">
    <property type="term" value="F:bis(5'-nucleosyl)-tetraphosphatase (symmetrical) activity"/>
    <property type="evidence" value="ECO:0007669"/>
    <property type="project" value="UniProtKB-EC"/>
</dbReference>
<sequence>MRAAAKIAALWNQDAKRARIAALLHDCAKCLDPLRQEVLSGDETGIAPVHHAFAGAVLAKMEYGVTDEAILRAIRLHTTGDWGMTDFDALIYAADLIEPTRTFPGVEDYRNRLTKDIDRFMQYALGRVCEMIGKKGWKTHPASARAIAFYDRKIKQQETAERSDK</sequence>
<dbReference type="CDD" id="cd00077">
    <property type="entry name" value="HDc"/>
    <property type="match status" value="1"/>
</dbReference>
<dbReference type="NCBIfam" id="TIGR00488">
    <property type="entry name" value="bis(5'-nucleosyl)-tetraphosphatase (symmetrical) YqeK"/>
    <property type="match status" value="1"/>
</dbReference>
<proteinExistence type="predicted"/>
<evidence type="ECO:0000256" key="2">
    <source>
        <dbReference type="ARBA" id="ARBA00022723"/>
    </source>
</evidence>
<evidence type="ECO:0000313" key="8">
    <source>
        <dbReference type="EMBL" id="MPM80371.1"/>
    </source>
</evidence>
<dbReference type="InterPro" id="IPR006674">
    <property type="entry name" value="HD_domain"/>
</dbReference>
<accession>A0A645CTY4</accession>
<name>A0A645CTY4_9ZZZZ</name>
<keyword evidence="3" id="KW-0547">Nucleotide-binding</keyword>
<dbReference type="AlphaFoldDB" id="A0A645CTY4"/>
<dbReference type="GO" id="GO:0046872">
    <property type="term" value="F:metal ion binding"/>
    <property type="evidence" value="ECO:0007669"/>
    <property type="project" value="UniProtKB-KW"/>
</dbReference>
<dbReference type="GO" id="GO:0000166">
    <property type="term" value="F:nucleotide binding"/>
    <property type="evidence" value="ECO:0007669"/>
    <property type="project" value="UniProtKB-KW"/>
</dbReference>
<dbReference type="PANTHER" id="PTHR35795:SF1">
    <property type="entry name" value="BIS(5'-NUCLEOSYL)-TETRAPHOSPHATASE, SYMMETRICAL"/>
    <property type="match status" value="1"/>
</dbReference>
<evidence type="ECO:0000256" key="1">
    <source>
        <dbReference type="ARBA" id="ARBA00012506"/>
    </source>
</evidence>
<keyword evidence="5" id="KW-0408">Iron</keyword>
<keyword evidence="4" id="KW-0378">Hydrolase</keyword>
<organism evidence="8">
    <name type="scientific">bioreactor metagenome</name>
    <dbReference type="NCBI Taxonomy" id="1076179"/>
    <lineage>
        <taxon>unclassified sequences</taxon>
        <taxon>metagenomes</taxon>
        <taxon>ecological metagenomes</taxon>
    </lineage>
</organism>
<dbReference type="InterPro" id="IPR051094">
    <property type="entry name" value="Diverse_Catalytic_Enzymes"/>
</dbReference>
<evidence type="ECO:0000256" key="6">
    <source>
        <dbReference type="ARBA" id="ARBA00049417"/>
    </source>
</evidence>
<feature type="domain" description="HD" evidence="7">
    <location>
        <begin position="3"/>
        <end position="98"/>
    </location>
</feature>
<keyword evidence="2" id="KW-0479">Metal-binding</keyword>
<reference evidence="8" key="1">
    <citation type="submission" date="2019-08" db="EMBL/GenBank/DDBJ databases">
        <authorList>
            <person name="Kucharzyk K."/>
            <person name="Murdoch R.W."/>
            <person name="Higgins S."/>
            <person name="Loffler F."/>
        </authorList>
    </citation>
    <scope>NUCLEOTIDE SEQUENCE</scope>
</reference>
<evidence type="ECO:0000256" key="5">
    <source>
        <dbReference type="ARBA" id="ARBA00023004"/>
    </source>
</evidence>
<evidence type="ECO:0000259" key="7">
    <source>
        <dbReference type="Pfam" id="PF01966"/>
    </source>
</evidence>
<dbReference type="InterPro" id="IPR005249">
    <property type="entry name" value="YqeK"/>
</dbReference>
<protein>
    <recommendedName>
        <fullName evidence="1">bis(5'-nucleosyl)-tetraphosphatase (symmetrical)</fullName>
        <ecNumber evidence="1">3.6.1.41</ecNumber>
    </recommendedName>
</protein>
<evidence type="ECO:0000256" key="3">
    <source>
        <dbReference type="ARBA" id="ARBA00022741"/>
    </source>
</evidence>
<comment type="catalytic activity">
    <reaction evidence="6">
        <text>P(1),P(4)-bis(5'-adenosyl) tetraphosphate + H2O = 2 ADP + 2 H(+)</text>
        <dbReference type="Rhea" id="RHEA:24252"/>
        <dbReference type="ChEBI" id="CHEBI:15377"/>
        <dbReference type="ChEBI" id="CHEBI:15378"/>
        <dbReference type="ChEBI" id="CHEBI:58141"/>
        <dbReference type="ChEBI" id="CHEBI:456216"/>
        <dbReference type="EC" id="3.6.1.41"/>
    </reaction>
</comment>
<dbReference type="SUPFAM" id="SSF109604">
    <property type="entry name" value="HD-domain/PDEase-like"/>
    <property type="match status" value="1"/>
</dbReference>
<dbReference type="EMBL" id="VSSQ01030005">
    <property type="protein sequence ID" value="MPM80371.1"/>
    <property type="molecule type" value="Genomic_DNA"/>
</dbReference>
<dbReference type="Pfam" id="PF01966">
    <property type="entry name" value="HD"/>
    <property type="match status" value="1"/>
</dbReference>